<evidence type="ECO:0000259" key="7">
    <source>
        <dbReference type="PROSITE" id="PS50048"/>
    </source>
</evidence>
<keyword evidence="6" id="KW-0812">Transmembrane</keyword>
<dbReference type="GO" id="GO:0008270">
    <property type="term" value="F:zinc ion binding"/>
    <property type="evidence" value="ECO:0007669"/>
    <property type="project" value="InterPro"/>
</dbReference>
<keyword evidence="2" id="KW-0805">Transcription regulation</keyword>
<dbReference type="CDD" id="cd00067">
    <property type="entry name" value="GAL4"/>
    <property type="match status" value="1"/>
</dbReference>
<dbReference type="PROSITE" id="PS00463">
    <property type="entry name" value="ZN2_CY6_FUNGAL_1"/>
    <property type="match status" value="1"/>
</dbReference>
<dbReference type="SMART" id="SM00066">
    <property type="entry name" value="GAL4"/>
    <property type="match status" value="1"/>
</dbReference>
<dbReference type="SUPFAM" id="SSF57701">
    <property type="entry name" value="Zn2/Cys6 DNA-binding domain"/>
    <property type="match status" value="1"/>
</dbReference>
<sequence>MARAHRRQYVHLAAPCQLFTNTPLTCGFKQDLDTVTGMTPVPSSRRIRRRRVADEDRKRAPRACTRCKARKSKCIETTSGICQRCLQGSHTCSFVTQRSSISPGVLQSPARDYDEPSADLGPSPSPDPLADVSDNIQASRRDLCSDSNAPENFMWPRFLSRLRNAFYLEPNSSPAERAIARLEARSSRTTASHQSAEAIRLQAATESLPPRSVAIFLSKLCVQHGTDCFFYFDQPSFLAEVDEFYNDLSSPLRRDPSFLCLLLSVLALGAHWSPRARPSTLSGSLPIPAEDPGRVFCGHARIVIADTMDRVSMYSVKAAFVLGIYLMPSSAVGASYLYMGLALRKAIALGLHHESEEPDIDSHEREMRRRLWWAIFSLERTLTIKLNRPRSISQDVITAQLPQRRAIDALQSFDNLDHQVANAQFVKIIDTLVEPATWSSNSQPPLQDFEVSLKTWKQSLPPNLRLPNVEPRSPYYRAVFHLYLNYYFAWIAIGKTSVVTKIRSHLRSAASGIPEPQTTEDDDITRQFRSCGIAAKKMLNILEDASQSGNMAPSSFTDFQGCSIATIIVILTGILERDSAYEARVAFGLRCLRRMADLHMAGRMAVRFVEALMSIAEEARAKARPFGSAQFDANVDQETSEYLLWTDWLNRNTDTSGTERNQSNVTIQSSRAHSQAAQAAAAGASPMWEEAAALLQLRNPSTPNQAHVVEDVALSTSAPGLPEEAPFDLGLDADFPPATFAENHMQLMGLTGMDMLDFTFDI</sequence>
<organism evidence="8 9">
    <name type="scientific">Colletotrichum scovillei</name>
    <dbReference type="NCBI Taxonomy" id="1209932"/>
    <lineage>
        <taxon>Eukaryota</taxon>
        <taxon>Fungi</taxon>
        <taxon>Dikarya</taxon>
        <taxon>Ascomycota</taxon>
        <taxon>Pezizomycotina</taxon>
        <taxon>Sordariomycetes</taxon>
        <taxon>Hypocreomycetidae</taxon>
        <taxon>Glomerellales</taxon>
        <taxon>Glomerellaceae</taxon>
        <taxon>Colletotrichum</taxon>
        <taxon>Colletotrichum acutatum species complex</taxon>
    </lineage>
</organism>
<proteinExistence type="predicted"/>
<dbReference type="Gene3D" id="4.10.240.10">
    <property type="entry name" value="Zn(2)-C6 fungal-type DNA-binding domain"/>
    <property type="match status" value="1"/>
</dbReference>
<dbReference type="Pfam" id="PF04082">
    <property type="entry name" value="Fungal_trans"/>
    <property type="match status" value="1"/>
</dbReference>
<dbReference type="SMART" id="SM00906">
    <property type="entry name" value="Fungal_trans"/>
    <property type="match status" value="1"/>
</dbReference>
<keyword evidence="9" id="KW-1185">Reference proteome</keyword>
<dbReference type="CDD" id="cd12148">
    <property type="entry name" value="fungal_TF_MHR"/>
    <property type="match status" value="1"/>
</dbReference>
<evidence type="ECO:0000256" key="6">
    <source>
        <dbReference type="SAM" id="Phobius"/>
    </source>
</evidence>
<dbReference type="InterPro" id="IPR051127">
    <property type="entry name" value="Fungal_SecMet_Regulators"/>
</dbReference>
<keyword evidence="3" id="KW-0804">Transcription</keyword>
<accession>A0A9P7UKB6</accession>
<feature type="region of interest" description="Disordered" evidence="5">
    <location>
        <begin position="103"/>
        <end position="133"/>
    </location>
</feature>
<evidence type="ECO:0000256" key="2">
    <source>
        <dbReference type="ARBA" id="ARBA00023015"/>
    </source>
</evidence>
<evidence type="ECO:0000256" key="4">
    <source>
        <dbReference type="ARBA" id="ARBA00023242"/>
    </source>
</evidence>
<keyword evidence="6" id="KW-1133">Transmembrane helix</keyword>
<dbReference type="PROSITE" id="PS50048">
    <property type="entry name" value="ZN2_CY6_FUNGAL_2"/>
    <property type="match status" value="1"/>
</dbReference>
<dbReference type="EMBL" id="JAESDN010000001">
    <property type="protein sequence ID" value="KAG7057773.1"/>
    <property type="molecule type" value="Genomic_DNA"/>
</dbReference>
<protein>
    <submittedName>
        <fullName evidence="8">Thiamine repressible genes regulatory protein thi1</fullName>
    </submittedName>
</protein>
<gene>
    <name evidence="8" type="ORF">JMJ77_005155</name>
</gene>
<comment type="caution">
    <text evidence="8">The sequence shown here is derived from an EMBL/GenBank/DDBJ whole genome shotgun (WGS) entry which is preliminary data.</text>
</comment>
<feature type="domain" description="Zn(2)-C6 fungal-type" evidence="7">
    <location>
        <begin position="63"/>
        <end position="94"/>
    </location>
</feature>
<keyword evidence="1" id="KW-0479">Metal-binding</keyword>
<evidence type="ECO:0000313" key="9">
    <source>
        <dbReference type="Proteomes" id="UP000699042"/>
    </source>
</evidence>
<dbReference type="InterPro" id="IPR007219">
    <property type="entry name" value="XnlR_reg_dom"/>
</dbReference>
<dbReference type="AlphaFoldDB" id="A0A9P7UKB6"/>
<dbReference type="PANTHER" id="PTHR47424">
    <property type="entry name" value="REGULATORY PROTEIN GAL4"/>
    <property type="match status" value="1"/>
</dbReference>
<name>A0A9P7UKB6_9PEZI</name>
<evidence type="ECO:0000256" key="1">
    <source>
        <dbReference type="ARBA" id="ARBA00022723"/>
    </source>
</evidence>
<dbReference type="InterPro" id="IPR001138">
    <property type="entry name" value="Zn2Cys6_DnaBD"/>
</dbReference>
<dbReference type="InterPro" id="IPR036864">
    <property type="entry name" value="Zn2-C6_fun-type_DNA-bd_sf"/>
</dbReference>
<evidence type="ECO:0000313" key="8">
    <source>
        <dbReference type="EMBL" id="KAG7057773.1"/>
    </source>
</evidence>
<dbReference type="GO" id="GO:0006351">
    <property type="term" value="P:DNA-templated transcription"/>
    <property type="evidence" value="ECO:0007669"/>
    <property type="project" value="InterPro"/>
</dbReference>
<evidence type="ECO:0000256" key="3">
    <source>
        <dbReference type="ARBA" id="ARBA00023163"/>
    </source>
</evidence>
<keyword evidence="6" id="KW-0472">Membrane</keyword>
<dbReference type="PANTHER" id="PTHR47424:SF6">
    <property type="entry name" value="PROLINE UTILIZATION TRANS-ACTIVATOR"/>
    <property type="match status" value="1"/>
</dbReference>
<dbReference type="GO" id="GO:0000981">
    <property type="term" value="F:DNA-binding transcription factor activity, RNA polymerase II-specific"/>
    <property type="evidence" value="ECO:0007669"/>
    <property type="project" value="InterPro"/>
</dbReference>
<evidence type="ECO:0000256" key="5">
    <source>
        <dbReference type="SAM" id="MobiDB-lite"/>
    </source>
</evidence>
<keyword evidence="4" id="KW-0539">Nucleus</keyword>
<feature type="region of interest" description="Disordered" evidence="5">
    <location>
        <begin position="37"/>
        <end position="59"/>
    </location>
</feature>
<reference evidence="8" key="1">
    <citation type="submission" date="2021-05" db="EMBL/GenBank/DDBJ databases">
        <title>Comparative genomics of three Colletotrichum scovillei strains and genetic complementation revealed genes involved fungal growth and virulence on chili pepper.</title>
        <authorList>
            <person name="Hsieh D.-K."/>
            <person name="Chuang S.-C."/>
            <person name="Chen C.-Y."/>
            <person name="Chao Y.-T."/>
            <person name="Lu M.-Y.J."/>
            <person name="Lee M.-H."/>
            <person name="Shih M.-C."/>
        </authorList>
    </citation>
    <scope>NUCLEOTIDE SEQUENCE</scope>
    <source>
        <strain evidence="8">Coll-153</strain>
    </source>
</reference>
<dbReference type="Proteomes" id="UP000699042">
    <property type="component" value="Unassembled WGS sequence"/>
</dbReference>
<feature type="transmembrane region" description="Helical" evidence="6">
    <location>
        <begin position="318"/>
        <end position="339"/>
    </location>
</feature>
<dbReference type="GO" id="GO:0003677">
    <property type="term" value="F:DNA binding"/>
    <property type="evidence" value="ECO:0007669"/>
    <property type="project" value="InterPro"/>
</dbReference>